<dbReference type="AlphaFoldDB" id="A0A437DAE2"/>
<dbReference type="EMBL" id="CM012442">
    <property type="protein sequence ID" value="RVE71844.1"/>
    <property type="molecule type" value="Genomic_DNA"/>
</dbReference>
<dbReference type="Gene3D" id="2.10.220.10">
    <property type="entry name" value="Hormone Receptor, Insulin-like Growth Factor Receptor 1, Chain A, domain 2"/>
    <property type="match status" value="9"/>
</dbReference>
<gene>
    <name evidence="9" type="ORF">OJAV_G00055710</name>
</gene>
<evidence type="ECO:0000313" key="9">
    <source>
        <dbReference type="EMBL" id="RVE71844.1"/>
    </source>
</evidence>
<dbReference type="Pfam" id="PF15913">
    <property type="entry name" value="Furin-like_2"/>
    <property type="match status" value="1"/>
</dbReference>
<evidence type="ECO:0000313" key="10">
    <source>
        <dbReference type="Proteomes" id="UP000283210"/>
    </source>
</evidence>
<keyword evidence="3 7" id="KW-0732">Signal</keyword>
<dbReference type="GO" id="GO:0005576">
    <property type="term" value="C:extracellular region"/>
    <property type="evidence" value="ECO:0007669"/>
    <property type="project" value="UniProtKB-SubCell"/>
</dbReference>
<evidence type="ECO:0000256" key="1">
    <source>
        <dbReference type="ARBA" id="ARBA00004613"/>
    </source>
</evidence>
<proteinExistence type="predicted"/>
<dbReference type="InterPro" id="IPR009030">
    <property type="entry name" value="Growth_fac_rcpt_cys_sf"/>
</dbReference>
<evidence type="ECO:0000256" key="4">
    <source>
        <dbReference type="ARBA" id="ARBA00023180"/>
    </source>
</evidence>
<keyword evidence="6" id="KW-0472">Membrane</keyword>
<feature type="transmembrane region" description="Helical" evidence="6">
    <location>
        <begin position="883"/>
        <end position="906"/>
    </location>
</feature>
<feature type="signal peptide" evidence="7">
    <location>
        <begin position="1"/>
        <end position="38"/>
    </location>
</feature>
<evidence type="ECO:0000256" key="7">
    <source>
        <dbReference type="SAM" id="SignalP"/>
    </source>
</evidence>
<dbReference type="CDD" id="cd00064">
    <property type="entry name" value="FU"/>
    <property type="match status" value="8"/>
</dbReference>
<evidence type="ECO:0000256" key="3">
    <source>
        <dbReference type="ARBA" id="ARBA00022729"/>
    </source>
</evidence>
<dbReference type="SUPFAM" id="SSF57184">
    <property type="entry name" value="Growth factor receptor domain"/>
    <property type="match status" value="6"/>
</dbReference>
<reference evidence="9 10" key="1">
    <citation type="submission" date="2018-11" db="EMBL/GenBank/DDBJ databases">
        <authorList>
            <person name="Lopez-Roques C."/>
            <person name="Donnadieu C."/>
            <person name="Bouchez O."/>
            <person name="Klopp C."/>
            <person name="Cabau C."/>
            <person name="Zahm M."/>
        </authorList>
    </citation>
    <scope>NUCLEOTIDE SEQUENCE [LARGE SCALE GENOMIC DNA]</scope>
    <source>
        <strain evidence="9">RS831</strain>
        <tissue evidence="9">Whole body</tissue>
    </source>
</reference>
<dbReference type="PANTHER" id="PTHR15332:SF175">
    <property type="entry name" value="PROPROTEIN CONVERTASE SUBTILISIN_KEXIN TYPE 5-LIKE"/>
    <property type="match status" value="1"/>
</dbReference>
<dbReference type="OrthoDB" id="300641at2759"/>
<keyword evidence="6" id="KW-0812">Transmembrane</keyword>
<sequence>MPVTFVLLQQGQLTAMRLLFSALPILLVQCVGFIRCEASPRCPSGQFGFKSQCVLCHHTCAECDGRELFQCTTCGVYEEGLERFLHQGRCRIHCPRGFYPDRGHYACLPCISNCELCTDGNICAKCREYYELQNGVCQPPLCEKGQVEDPDTGECIDCENGCETCSSENPEICYSCVQGYVLSRHQCRRHCPWSTFLDRSSGICVSCPAPCEDCRNSTYCLACQPDYFLTGGECKKQCPPQTFADSSEWRCQPCHHSCHTCHGPSSAECDICLGGTLPSSRGCYVNCGAGKYYDGKLRECRRCNTTCSTCFGQEGQYCSSCSKGYYLDQVGSCVRQCPSGSYLNPVRQQCVDCSSNCEECVDTMDNCISCSKDSNKPFLHLGRCWSSCPDGFFEGPDGTCEACDSSCLTCDEIQSQCLSCPEGHFLDSGRCGLNCSLRTYPAEDGTCRRCPPHCDVCSDEKNCFKCTFLYLMLNGHCKAGCPEGYYEDMEEGRCGQCHPTCDSCSGPQADDCETCATFSPKLYKGACLLECPTGTYYEATAMECQECHQTCMSCSGPDPNQCTQCEKGLVLDPNTLLCGVTGDTACPPRTYLHDDQFTCMGCHQHCYSCEGPSHNECQTCAIPRYLHSEHCVTACPAGTYNAKQEADGQELGFCLSCDHACSTCTAASPRDCLTCSSGYLRLYQLCLTHCPTGYYKEGSHCQKCDESCELCTGAGPESCRTCPVPLLEVQGTRLCVERCPRRFYQMDDSCKQCHTSCQTCTDSSPQSCLTCDWGNILKDKVCYPRCEEGRYFSEQETCELCDTSCRHCFGPRPDQCLTCPRDFALHAVENRCARCCRAEDNSTNCCVCDSRSALCVEATQPLSRGGPETDVTMSARDLKHTSAALPVALMLSAGLALALFALMKAYTRKRLCWRRSYESLNGNANINMPHGVPEPDSGDEVDVVYTSRGGSVFRRYSFIHEQDTDPDGDENSFLSQS</sequence>
<dbReference type="PANTHER" id="PTHR15332">
    <property type="entry name" value="PROPROTEIN CONVERTASE SUBTILISIN_KEXIN TYPE 5-LIKE"/>
    <property type="match status" value="1"/>
</dbReference>
<dbReference type="InterPro" id="IPR001368">
    <property type="entry name" value="TNFR/NGFR_Cys_rich_reg"/>
</dbReference>
<reference evidence="9 10" key="2">
    <citation type="submission" date="2019-01" db="EMBL/GenBank/DDBJ databases">
        <title>A chromosome length genome reference of the Java medaka (oryzias javanicus).</title>
        <authorList>
            <person name="Herpin A."/>
            <person name="Takehana Y."/>
            <person name="Naruse K."/>
            <person name="Ansai S."/>
            <person name="Kawaguchi M."/>
        </authorList>
    </citation>
    <scope>NUCLEOTIDE SEQUENCE [LARGE SCALE GENOMIC DNA]</scope>
    <source>
        <strain evidence="9">RS831</strain>
        <tissue evidence="9">Whole body</tissue>
    </source>
</reference>
<keyword evidence="10" id="KW-1185">Reference proteome</keyword>
<evidence type="ECO:0000256" key="5">
    <source>
        <dbReference type="PROSITE-ProRule" id="PRU00206"/>
    </source>
</evidence>
<dbReference type="InterPro" id="IPR000742">
    <property type="entry name" value="EGF"/>
</dbReference>
<dbReference type="InterPro" id="IPR043601">
    <property type="entry name" value="Rspo_Fu-CRD_dom"/>
</dbReference>
<organism evidence="9 10">
    <name type="scientific">Oryzias javanicus</name>
    <name type="common">Javanese ricefish</name>
    <name type="synonym">Aplocheilus javanicus</name>
    <dbReference type="NCBI Taxonomy" id="123683"/>
    <lineage>
        <taxon>Eukaryota</taxon>
        <taxon>Metazoa</taxon>
        <taxon>Chordata</taxon>
        <taxon>Craniata</taxon>
        <taxon>Vertebrata</taxon>
        <taxon>Euteleostomi</taxon>
        <taxon>Actinopterygii</taxon>
        <taxon>Neopterygii</taxon>
        <taxon>Teleostei</taxon>
        <taxon>Neoteleostei</taxon>
        <taxon>Acanthomorphata</taxon>
        <taxon>Ovalentaria</taxon>
        <taxon>Atherinomorphae</taxon>
        <taxon>Beloniformes</taxon>
        <taxon>Adrianichthyidae</taxon>
        <taxon>Oryziinae</taxon>
        <taxon>Oryzias</taxon>
    </lineage>
</organism>
<dbReference type="SMART" id="SM00261">
    <property type="entry name" value="FU"/>
    <property type="match status" value="16"/>
</dbReference>
<feature type="chain" id="PRO_5019551511" description="TNFR-Cys domain-containing protein" evidence="7">
    <location>
        <begin position="39"/>
        <end position="977"/>
    </location>
</feature>
<evidence type="ECO:0000259" key="8">
    <source>
        <dbReference type="PROSITE" id="PS50050"/>
    </source>
</evidence>
<keyword evidence="6" id="KW-1133">Transmembrane helix</keyword>
<comment type="caution">
    <text evidence="5">Lacks conserved residue(s) required for the propagation of feature annotation.</text>
</comment>
<name>A0A437DAE2_ORYJA</name>
<feature type="domain" description="TNFR-Cys" evidence="8">
    <location>
        <begin position="530"/>
        <end position="586"/>
    </location>
</feature>
<accession>A0A437DAE2</accession>
<dbReference type="InterPro" id="IPR006212">
    <property type="entry name" value="Furin_repeat"/>
</dbReference>
<dbReference type="Proteomes" id="UP000283210">
    <property type="component" value="Chromosome 6"/>
</dbReference>
<protein>
    <recommendedName>
        <fullName evidence="8">TNFR-Cys domain-containing protein</fullName>
    </recommendedName>
</protein>
<dbReference type="PROSITE" id="PS50050">
    <property type="entry name" value="TNFR_NGFR_2"/>
    <property type="match status" value="1"/>
</dbReference>
<feature type="repeat" description="TNFR-Cys" evidence="5">
    <location>
        <begin position="530"/>
        <end position="586"/>
    </location>
</feature>
<dbReference type="SMART" id="SM00181">
    <property type="entry name" value="EGF"/>
    <property type="match status" value="11"/>
</dbReference>
<comment type="subcellular location">
    <subcellularLocation>
        <location evidence="1">Secreted</location>
    </subcellularLocation>
</comment>
<evidence type="ECO:0000256" key="6">
    <source>
        <dbReference type="SAM" id="Phobius"/>
    </source>
</evidence>
<keyword evidence="4" id="KW-0325">Glycoprotein</keyword>
<keyword evidence="2" id="KW-0964">Secreted</keyword>
<evidence type="ECO:0000256" key="2">
    <source>
        <dbReference type="ARBA" id="ARBA00022525"/>
    </source>
</evidence>